<evidence type="ECO:0000256" key="1">
    <source>
        <dbReference type="ARBA" id="ARBA00022679"/>
    </source>
</evidence>
<keyword evidence="2 4" id="KW-0418">Kinase</keyword>
<dbReference type="RefSeq" id="WP_345270655.1">
    <property type="nucleotide sequence ID" value="NZ_BAABHB010000014.1"/>
</dbReference>
<dbReference type="SUPFAM" id="SSF53613">
    <property type="entry name" value="Ribokinase-like"/>
    <property type="match status" value="1"/>
</dbReference>
<evidence type="ECO:0000256" key="2">
    <source>
        <dbReference type="ARBA" id="ARBA00022777"/>
    </source>
</evidence>
<evidence type="ECO:0000313" key="5">
    <source>
        <dbReference type="Proteomes" id="UP001500936"/>
    </source>
</evidence>
<feature type="domain" description="Carbohydrate kinase PfkB" evidence="3">
    <location>
        <begin position="21"/>
        <end position="316"/>
    </location>
</feature>
<keyword evidence="5" id="KW-1185">Reference proteome</keyword>
<dbReference type="GO" id="GO:0016301">
    <property type="term" value="F:kinase activity"/>
    <property type="evidence" value="ECO:0007669"/>
    <property type="project" value="UniProtKB-KW"/>
</dbReference>
<dbReference type="InterPro" id="IPR011611">
    <property type="entry name" value="PfkB_dom"/>
</dbReference>
<dbReference type="PANTHER" id="PTHR46969:SF1">
    <property type="entry name" value="BIFUNCTIONAL PROTEIN HLDE"/>
    <property type="match status" value="1"/>
</dbReference>
<evidence type="ECO:0000259" key="3">
    <source>
        <dbReference type="Pfam" id="PF00294"/>
    </source>
</evidence>
<reference evidence="5" key="1">
    <citation type="journal article" date="2019" name="Int. J. Syst. Evol. Microbiol.">
        <title>The Global Catalogue of Microorganisms (GCM) 10K type strain sequencing project: providing services to taxonomists for standard genome sequencing and annotation.</title>
        <authorList>
            <consortium name="The Broad Institute Genomics Platform"/>
            <consortium name="The Broad Institute Genome Sequencing Center for Infectious Disease"/>
            <person name="Wu L."/>
            <person name="Ma J."/>
        </authorList>
    </citation>
    <scope>NUCLEOTIDE SEQUENCE [LARGE SCALE GENOMIC DNA]</scope>
    <source>
        <strain evidence="5">JCM 17925</strain>
    </source>
</reference>
<dbReference type="Gene3D" id="3.40.1190.20">
    <property type="match status" value="1"/>
</dbReference>
<proteinExistence type="predicted"/>
<keyword evidence="1" id="KW-0808">Transferase</keyword>
<accession>A0ABP8KW89</accession>
<dbReference type="EMBL" id="BAABHB010000014">
    <property type="protein sequence ID" value="GAA4416831.1"/>
    <property type="molecule type" value="Genomic_DNA"/>
</dbReference>
<evidence type="ECO:0000313" key="4">
    <source>
        <dbReference type="EMBL" id="GAA4416831.1"/>
    </source>
</evidence>
<protein>
    <submittedName>
        <fullName evidence="4">D-glycero-beta-D-manno-heptose-7-phosphate kinase</fullName>
    </submittedName>
</protein>
<sequence length="341" mass="37402">MSPVLEKMTIDEVFDAFNQLRVLIIGDVMLDSYVWGKVERISPEAPVPVVSVQRRELRLGGAGNVLLNVQALGAEAIICSVIGTDGPGDMLIGQLCDRNLNCDGLIRSDSRITTIKERIIAGSQQVVRVDTETDKYITDSECRQLIAKAKELTPTCDVIIFEDYDKGVLSKEAIAEITNFANEQGVPTVVDPKKRNFLSYHNASLFKPNLKELREGLKIDFDIDAREEFEAVVEELKTRLNLKGTLITLSERGVYIDYNGQQHRLPAHVRQISDVSGAGDTVISIAACCVALNMPPQFIAGLSNLGGGLVCESVGVVPIDKQRLKEEARKELFSSNGSPSK</sequence>
<organism evidence="4 5">
    <name type="scientific">Nibrella viscosa</name>
    <dbReference type="NCBI Taxonomy" id="1084524"/>
    <lineage>
        <taxon>Bacteria</taxon>
        <taxon>Pseudomonadati</taxon>
        <taxon>Bacteroidota</taxon>
        <taxon>Cytophagia</taxon>
        <taxon>Cytophagales</taxon>
        <taxon>Spirosomataceae</taxon>
        <taxon>Nibrella</taxon>
    </lineage>
</organism>
<name>A0ABP8KW89_9BACT</name>
<dbReference type="PANTHER" id="PTHR46969">
    <property type="entry name" value="BIFUNCTIONAL PROTEIN HLDE"/>
    <property type="match status" value="1"/>
</dbReference>
<comment type="caution">
    <text evidence="4">The sequence shown here is derived from an EMBL/GenBank/DDBJ whole genome shotgun (WGS) entry which is preliminary data.</text>
</comment>
<dbReference type="Proteomes" id="UP001500936">
    <property type="component" value="Unassembled WGS sequence"/>
</dbReference>
<gene>
    <name evidence="4" type="primary">rfaE1</name>
    <name evidence="4" type="ORF">GCM10023187_48660</name>
</gene>
<dbReference type="InterPro" id="IPR011913">
    <property type="entry name" value="RfaE_dom_I"/>
</dbReference>
<dbReference type="InterPro" id="IPR029056">
    <property type="entry name" value="Ribokinase-like"/>
</dbReference>
<dbReference type="Pfam" id="PF00294">
    <property type="entry name" value="PfkB"/>
    <property type="match status" value="1"/>
</dbReference>
<dbReference type="CDD" id="cd01172">
    <property type="entry name" value="RfaE_like"/>
    <property type="match status" value="1"/>
</dbReference>